<evidence type="ECO:0000259" key="11">
    <source>
        <dbReference type="Pfam" id="PF08263"/>
    </source>
</evidence>
<dbReference type="Pfam" id="PF13855">
    <property type="entry name" value="LRR_8"/>
    <property type="match status" value="3"/>
</dbReference>
<accession>A0A9E7GR41</accession>
<feature type="transmembrane region" description="Helical" evidence="10">
    <location>
        <begin position="1103"/>
        <end position="1128"/>
    </location>
</feature>
<keyword evidence="7 10" id="KW-1133">Transmembrane helix</keyword>
<feature type="compositionally biased region" description="Basic and acidic residues" evidence="9">
    <location>
        <begin position="33"/>
        <end position="51"/>
    </location>
</feature>
<dbReference type="FunFam" id="3.80.10.10:FF:000383">
    <property type="entry name" value="Leucine-rich repeat receptor protein kinase EMS1"/>
    <property type="match status" value="1"/>
</dbReference>
<dbReference type="InterPro" id="IPR032675">
    <property type="entry name" value="LRR_dom_sf"/>
</dbReference>
<keyword evidence="12" id="KW-0808">Transferase</keyword>
<dbReference type="Proteomes" id="UP001055439">
    <property type="component" value="Chromosome 7"/>
</dbReference>
<reference evidence="12" key="1">
    <citation type="submission" date="2022-05" db="EMBL/GenBank/DDBJ databases">
        <title>The Musa troglodytarum L. genome provides insights into the mechanism of non-climacteric behaviour and enrichment of carotenoids.</title>
        <authorList>
            <person name="Wang J."/>
        </authorList>
    </citation>
    <scope>NUCLEOTIDE SEQUENCE</scope>
    <source>
        <tissue evidence="12">Leaf</tissue>
    </source>
</reference>
<evidence type="ECO:0000256" key="10">
    <source>
        <dbReference type="SAM" id="Phobius"/>
    </source>
</evidence>
<evidence type="ECO:0000256" key="1">
    <source>
        <dbReference type="ARBA" id="ARBA00004236"/>
    </source>
</evidence>
<keyword evidence="4" id="KW-0433">Leucine-rich repeat</keyword>
<dbReference type="EMBL" id="CP097509">
    <property type="protein sequence ID" value="URE16862.1"/>
    <property type="molecule type" value="Genomic_DNA"/>
</dbReference>
<comment type="subcellular location">
    <subcellularLocation>
        <location evidence="1">Cell membrane</location>
    </subcellularLocation>
</comment>
<evidence type="ECO:0000256" key="2">
    <source>
        <dbReference type="ARBA" id="ARBA00009592"/>
    </source>
</evidence>
<proteinExistence type="inferred from homology"/>
<keyword evidence="12" id="KW-0418">Kinase</keyword>
<dbReference type="PANTHER" id="PTHR48057:SF29">
    <property type="entry name" value="OS02G0609900 PROTEIN"/>
    <property type="match status" value="1"/>
</dbReference>
<keyword evidence="3" id="KW-1003">Cell membrane</keyword>
<dbReference type="InterPro" id="IPR003591">
    <property type="entry name" value="Leu-rich_rpt_typical-subtyp"/>
</dbReference>
<evidence type="ECO:0000256" key="6">
    <source>
        <dbReference type="ARBA" id="ARBA00022737"/>
    </source>
</evidence>
<feature type="region of interest" description="Disordered" evidence="9">
    <location>
        <begin position="30"/>
        <end position="51"/>
    </location>
</feature>
<dbReference type="PANTHER" id="PTHR48057">
    <property type="entry name" value="LEUCINE-RICH REPEAT SERINE/THREONINE-PROTEIN KINASE 1"/>
    <property type="match status" value="1"/>
</dbReference>
<gene>
    <name evidence="12" type="ORF">MUK42_04499</name>
</gene>
<dbReference type="Pfam" id="PF00560">
    <property type="entry name" value="LRR_1"/>
    <property type="match status" value="9"/>
</dbReference>
<evidence type="ECO:0000313" key="12">
    <source>
        <dbReference type="EMBL" id="URE16862.1"/>
    </source>
</evidence>
<dbReference type="FunFam" id="3.80.10.10:FF:000213">
    <property type="entry name" value="Tyrosine-sulfated glycopeptide receptor 1"/>
    <property type="match status" value="2"/>
</dbReference>
<evidence type="ECO:0000256" key="4">
    <source>
        <dbReference type="ARBA" id="ARBA00022614"/>
    </source>
</evidence>
<dbReference type="PRINTS" id="PR00019">
    <property type="entry name" value="LEURICHRPT"/>
</dbReference>
<feature type="domain" description="Leucine-rich repeat-containing N-terminal plant-type" evidence="11">
    <location>
        <begin position="129"/>
        <end position="167"/>
    </location>
</feature>
<keyword evidence="13" id="KW-1185">Reference proteome</keyword>
<dbReference type="InterPro" id="IPR001611">
    <property type="entry name" value="Leu-rich_rpt"/>
</dbReference>
<dbReference type="OrthoDB" id="676979at2759"/>
<protein>
    <submittedName>
        <fullName evidence="12">LRR receptor-like serine threonine-protein kinase</fullName>
    </submittedName>
</protein>
<dbReference type="SMART" id="SM00369">
    <property type="entry name" value="LRR_TYP"/>
    <property type="match status" value="10"/>
</dbReference>
<dbReference type="GO" id="GO:0016301">
    <property type="term" value="F:kinase activity"/>
    <property type="evidence" value="ECO:0007669"/>
    <property type="project" value="UniProtKB-KW"/>
</dbReference>
<evidence type="ECO:0000256" key="7">
    <source>
        <dbReference type="ARBA" id="ARBA00022989"/>
    </source>
</evidence>
<evidence type="ECO:0000256" key="8">
    <source>
        <dbReference type="ARBA" id="ARBA00023136"/>
    </source>
</evidence>
<comment type="similarity">
    <text evidence="2">Belongs to the RLP family.</text>
</comment>
<dbReference type="GO" id="GO:0005886">
    <property type="term" value="C:plasma membrane"/>
    <property type="evidence" value="ECO:0007669"/>
    <property type="project" value="UniProtKB-SubCell"/>
</dbReference>
<keyword evidence="8 10" id="KW-0472">Membrane</keyword>
<dbReference type="InterPro" id="IPR052595">
    <property type="entry name" value="LRRC69/RLP"/>
</dbReference>
<keyword evidence="6" id="KW-0677">Repeat</keyword>
<organism evidence="12 13">
    <name type="scientific">Musa troglodytarum</name>
    <name type="common">fe'i banana</name>
    <dbReference type="NCBI Taxonomy" id="320322"/>
    <lineage>
        <taxon>Eukaryota</taxon>
        <taxon>Viridiplantae</taxon>
        <taxon>Streptophyta</taxon>
        <taxon>Embryophyta</taxon>
        <taxon>Tracheophyta</taxon>
        <taxon>Spermatophyta</taxon>
        <taxon>Magnoliopsida</taxon>
        <taxon>Liliopsida</taxon>
        <taxon>Zingiberales</taxon>
        <taxon>Musaceae</taxon>
        <taxon>Musa</taxon>
    </lineage>
</organism>
<keyword evidence="12" id="KW-0675">Receptor</keyword>
<evidence type="ECO:0000256" key="3">
    <source>
        <dbReference type="ARBA" id="ARBA00022475"/>
    </source>
</evidence>
<evidence type="ECO:0000256" key="5">
    <source>
        <dbReference type="ARBA" id="ARBA00022692"/>
    </source>
</evidence>
<evidence type="ECO:0000256" key="9">
    <source>
        <dbReference type="SAM" id="MobiDB-lite"/>
    </source>
</evidence>
<sequence>MWWSDEALIKEQRAVANEIAKRHVESNLEEEEGVRVDEATRSARETEAETRVRPLPMQQVQGDACVRSRPPLFTVPDAVKLSVSSRLSLSPFFPAMSSSYNHRLLLLLLLLCLIKSFSTELIAASLCLPEESSALLQLKNGFSNSSSKLASWQPGSDCCLWDGVTCDPATGRVTALDLSGRSLSGGLDISLFNLTSLTSLNLAYNLFREIRLLDFPFSKLADLAVLNLSNAGFGGQIPAGIGRLEKLVSLDLSTLYLEELPNSTLKLHDPGLGTIIRNLSNLKELLLDGVNISADGYEWCQAVSASTPGLQVLSLRGCSLTGPLHSSLAGLRSLLRLRLDQNNLNSSLPEFLGNFSSLVVLRMSSCGLQGSIPEGIFRLRNLTVLDVSDNPMLSGRLPHFPEDSALESLVLFGTNLSGPLPPSIGNLKALSRLLLSDCSFSGLIPRSIANLTQLAHLDLSFNGFSGEIPPMRQWSKITEIILASNNLTGPIPSSLGNEGLRNLTKIDMRNNSLSGSIPASLFALPSLQLLQLSQNQFLAQLEEFSIASPSLNTVDLSNNKLQGSIPTSLFKLSGLKVLSLASNNFSGTLEIDRFQNLRNLSNLDLSNNMLVVRDGSNSSWYGSFPKISTLKLASCNLEKIPAFLQSQDQISTLDLSNNRIPGAIPRWIWSIGNGNFNYLNLSFNLFTSVEGPPPNLSKSSMMILDLHCNMLQGPIPLLPLNTIVLDYSQNNFTSFIPASFSTYLNYTIFLSLSNNSLTGQIPFSICSASYLQVLDLSDNNLSGSIPTCLMESSTELGVLNLRGNQFHGSIPENISERCALRTINLNQNQLEGKLPRSLANCYLLEVLDLGNNQFVDTFPDWLGNLSALQVLVLKSNRFYGAPVHFPGTEESNCTFSKLQIFDLSSNQFAGNLPENCFKNLKAMMFSSDDGLQTVGYRFLQLSQSSYYQNTVTIMSKGQSMTLVKVLTIFRAFDLSNNMFNGSIPEVIGELNLLCVLNISHNSLIGEIPPQLGNMSQLESLDLSLNNLSGKIPRELASLTFLSFLNLSYNNLVGQIPQGPQFQTFSNSSFEGNKGLCGTRFLKQCGEETHSDSELSSSESSTDINWQCIIIGLGFGGGMALFVVPLMVWDKGKRWYNKHIDKMLWAILPRLPCDICTNVKVGAEDVNCDTVEIEDEGRRFCLFCTQLELRSGQAIIHHVECSCRNRLADES</sequence>
<name>A0A9E7GR41_9LILI</name>
<dbReference type="Gene3D" id="3.80.10.10">
    <property type="entry name" value="Ribonuclease Inhibitor"/>
    <property type="match status" value="6"/>
</dbReference>
<dbReference type="InterPro" id="IPR013210">
    <property type="entry name" value="LRR_N_plant-typ"/>
</dbReference>
<dbReference type="AlphaFoldDB" id="A0A9E7GR41"/>
<keyword evidence="5 10" id="KW-0812">Transmembrane</keyword>
<dbReference type="Pfam" id="PF08263">
    <property type="entry name" value="LRRNT_2"/>
    <property type="match status" value="1"/>
</dbReference>
<evidence type="ECO:0000313" key="13">
    <source>
        <dbReference type="Proteomes" id="UP001055439"/>
    </source>
</evidence>
<dbReference type="SUPFAM" id="SSF52058">
    <property type="entry name" value="L domain-like"/>
    <property type="match status" value="3"/>
</dbReference>